<organism evidence="1 2">
    <name type="scientific">Kribbella amoyensis</name>
    <dbReference type="NCBI Taxonomy" id="996641"/>
    <lineage>
        <taxon>Bacteria</taxon>
        <taxon>Bacillati</taxon>
        <taxon>Actinomycetota</taxon>
        <taxon>Actinomycetes</taxon>
        <taxon>Propionibacteriales</taxon>
        <taxon>Kribbellaceae</taxon>
        <taxon>Kribbella</taxon>
    </lineage>
</organism>
<accession>A0A561BT17</accession>
<dbReference type="OrthoDB" id="5019413at2"/>
<dbReference type="InterPro" id="IPR027417">
    <property type="entry name" value="P-loop_NTPase"/>
</dbReference>
<comment type="caution">
    <text evidence="1">The sequence shown here is derived from an EMBL/GenBank/DDBJ whole genome shotgun (WGS) entry which is preliminary data.</text>
</comment>
<dbReference type="RefSeq" id="WP_145807293.1">
    <property type="nucleotide sequence ID" value="NZ_VIVK01000001.1"/>
</dbReference>
<dbReference type="Proteomes" id="UP000318380">
    <property type="component" value="Unassembled WGS sequence"/>
</dbReference>
<keyword evidence="1" id="KW-0418">Kinase</keyword>
<reference evidence="1 2" key="1">
    <citation type="submission" date="2019-06" db="EMBL/GenBank/DDBJ databases">
        <title>Sequencing the genomes of 1000 actinobacteria strains.</title>
        <authorList>
            <person name="Klenk H.-P."/>
        </authorList>
    </citation>
    <scope>NUCLEOTIDE SEQUENCE [LARGE SCALE GENOMIC DNA]</scope>
    <source>
        <strain evidence="1 2">DSM 24683</strain>
    </source>
</reference>
<name>A0A561BT17_9ACTN</name>
<evidence type="ECO:0000313" key="1">
    <source>
        <dbReference type="EMBL" id="TWD82006.1"/>
    </source>
</evidence>
<dbReference type="AlphaFoldDB" id="A0A561BT17"/>
<keyword evidence="2" id="KW-1185">Reference proteome</keyword>
<gene>
    <name evidence="1" type="ORF">FB561_3130</name>
</gene>
<keyword evidence="1" id="KW-0808">Transferase</keyword>
<dbReference type="EMBL" id="VIVK01000001">
    <property type="protein sequence ID" value="TWD82006.1"/>
    <property type="molecule type" value="Genomic_DNA"/>
</dbReference>
<sequence length="166" mass="18149">MRRVLVTGMSGVGKSTVIERLAADGHTAVDLDDAEWSEWVDVEDDDGPSPEKAGQDWVWRADRVRELLARPIERPLFVSGCAANMGQFVPSFDAVVLLSAPKDVMVERLTTRTTNVYGKDPAEVARSLEFKDTVEPLLREVATVEIDTRAPVDEVVAVVVRSADAG</sequence>
<dbReference type="SUPFAM" id="SSF52540">
    <property type="entry name" value="P-loop containing nucleoside triphosphate hydrolases"/>
    <property type="match status" value="1"/>
</dbReference>
<dbReference type="Gene3D" id="3.40.50.300">
    <property type="entry name" value="P-loop containing nucleotide triphosphate hydrolases"/>
    <property type="match status" value="1"/>
</dbReference>
<proteinExistence type="predicted"/>
<dbReference type="Pfam" id="PF13238">
    <property type="entry name" value="AAA_18"/>
    <property type="match status" value="1"/>
</dbReference>
<evidence type="ECO:0000313" key="2">
    <source>
        <dbReference type="Proteomes" id="UP000318380"/>
    </source>
</evidence>
<protein>
    <submittedName>
        <fullName evidence="1">Shikimate kinase</fullName>
    </submittedName>
</protein>
<dbReference type="GO" id="GO:0016301">
    <property type="term" value="F:kinase activity"/>
    <property type="evidence" value="ECO:0007669"/>
    <property type="project" value="UniProtKB-KW"/>
</dbReference>